<dbReference type="InterPro" id="IPR003583">
    <property type="entry name" value="Hlx-hairpin-Hlx_DNA-bd_motif"/>
</dbReference>
<name>A0A3S0U7R2_9BACI</name>
<dbReference type="AlphaFoldDB" id="A0A3S0U7R2"/>
<keyword evidence="1" id="KW-0472">Membrane</keyword>
<dbReference type="OrthoDB" id="9790239at2"/>
<dbReference type="Proteomes" id="UP000267430">
    <property type="component" value="Unassembled WGS sequence"/>
</dbReference>
<feature type="domain" description="Helix-hairpin-helix DNA-binding motif class 1" evidence="2">
    <location>
        <begin position="199"/>
        <end position="218"/>
    </location>
</feature>
<dbReference type="PANTHER" id="PTHR21180:SF32">
    <property type="entry name" value="ENDONUCLEASE_EXONUCLEASE_PHOSPHATASE FAMILY DOMAIN-CONTAINING PROTEIN 1"/>
    <property type="match status" value="1"/>
</dbReference>
<accession>A0A3S0U7R2</accession>
<dbReference type="RefSeq" id="WP_126862922.1">
    <property type="nucleotide sequence ID" value="NZ_JAUSTX010000003.1"/>
</dbReference>
<reference evidence="3 4" key="1">
    <citation type="submission" date="2018-12" db="EMBL/GenBank/DDBJ databases">
        <title>Bacillus chawlae sp. nov., Bacillus glennii sp. nov., and Bacillus saganii sp. nov. Isolated from the Vehicle Assembly Building at Kennedy Space Center where the Viking Spacecraft were Assembled.</title>
        <authorList>
            <person name="Seuylemezian A."/>
            <person name="Vaishampayan P."/>
        </authorList>
    </citation>
    <scope>NUCLEOTIDE SEQUENCE [LARGE SCALE GENOMIC DNA]</scope>
    <source>
        <strain evidence="3 4">L5</strain>
    </source>
</reference>
<keyword evidence="1" id="KW-1133">Transmembrane helix</keyword>
<proteinExistence type="predicted"/>
<evidence type="ECO:0000313" key="3">
    <source>
        <dbReference type="EMBL" id="RUQ32631.1"/>
    </source>
</evidence>
<dbReference type="PANTHER" id="PTHR21180">
    <property type="entry name" value="ENDONUCLEASE/EXONUCLEASE/PHOSPHATASE FAMILY DOMAIN-CONTAINING PROTEIN 1"/>
    <property type="match status" value="1"/>
</dbReference>
<gene>
    <name evidence="3" type="ORF">ELQ35_00605</name>
</gene>
<comment type="caution">
    <text evidence="3">The sequence shown here is derived from an EMBL/GenBank/DDBJ whole genome shotgun (WGS) entry which is preliminary data.</text>
</comment>
<dbReference type="Gene3D" id="1.10.150.310">
    <property type="entry name" value="Tex RuvX-like domain-like"/>
    <property type="match status" value="1"/>
</dbReference>
<dbReference type="SUPFAM" id="SSF47781">
    <property type="entry name" value="RuvA domain 2-like"/>
    <property type="match status" value="1"/>
</dbReference>
<dbReference type="GO" id="GO:0015628">
    <property type="term" value="P:protein secretion by the type II secretion system"/>
    <property type="evidence" value="ECO:0007669"/>
    <property type="project" value="TreeGrafter"/>
</dbReference>
<dbReference type="GO" id="GO:0006281">
    <property type="term" value="P:DNA repair"/>
    <property type="evidence" value="ECO:0007669"/>
    <property type="project" value="InterPro"/>
</dbReference>
<dbReference type="GO" id="GO:0015627">
    <property type="term" value="C:type II protein secretion system complex"/>
    <property type="evidence" value="ECO:0007669"/>
    <property type="project" value="TreeGrafter"/>
</dbReference>
<dbReference type="InterPro" id="IPR051675">
    <property type="entry name" value="Endo/Exo/Phosphatase_dom_1"/>
</dbReference>
<dbReference type="NCBIfam" id="TIGR00426">
    <property type="entry name" value="competence protein ComEA helix-hairpin-helix repeat region"/>
    <property type="match status" value="1"/>
</dbReference>
<dbReference type="InterPro" id="IPR010994">
    <property type="entry name" value="RuvA_2-like"/>
</dbReference>
<sequence length="222" mass="23863">MKISQKKKLVLLPLILILSIAGYYFYQQSLDNGKNESDKYFDEEGPAAYAAEENDFEAKGETAQETTKKPLVVKVDIKGAVKMPGVFTAKEGDRVIDLITRAGNFTANADKDKVNLAQLVEDQMVIYVPEVGEETGMPIAEIPAAGAAVTNGSASGAGEKVNLNTAVQADLETLPGIGPSKATAILEYREKSGPFKTIEDMKNITGIGDKTFEKLKDSISVN</sequence>
<keyword evidence="1" id="KW-0812">Transmembrane</keyword>
<protein>
    <recommendedName>
        <fullName evidence="2">Helix-hairpin-helix DNA-binding motif class 1 domain-containing protein</fullName>
    </recommendedName>
</protein>
<dbReference type="SMART" id="SM00278">
    <property type="entry name" value="HhH1"/>
    <property type="match status" value="2"/>
</dbReference>
<evidence type="ECO:0000259" key="2">
    <source>
        <dbReference type="SMART" id="SM00278"/>
    </source>
</evidence>
<dbReference type="InterPro" id="IPR019554">
    <property type="entry name" value="Soluble_ligand-bd"/>
</dbReference>
<dbReference type="EMBL" id="RYZZ01000001">
    <property type="protein sequence ID" value="RUQ32631.1"/>
    <property type="molecule type" value="Genomic_DNA"/>
</dbReference>
<organism evidence="3 4">
    <name type="scientific">Peribacillus cavernae</name>
    <dbReference type="NCBI Taxonomy" id="1674310"/>
    <lineage>
        <taxon>Bacteria</taxon>
        <taxon>Bacillati</taxon>
        <taxon>Bacillota</taxon>
        <taxon>Bacilli</taxon>
        <taxon>Bacillales</taxon>
        <taxon>Bacillaceae</taxon>
        <taxon>Peribacillus</taxon>
    </lineage>
</organism>
<evidence type="ECO:0000256" key="1">
    <source>
        <dbReference type="SAM" id="Phobius"/>
    </source>
</evidence>
<dbReference type="Gene3D" id="3.10.560.10">
    <property type="entry name" value="Outer membrane lipoprotein wza domain like"/>
    <property type="match status" value="1"/>
</dbReference>
<feature type="domain" description="Helix-hairpin-helix DNA-binding motif class 1" evidence="2">
    <location>
        <begin position="169"/>
        <end position="188"/>
    </location>
</feature>
<feature type="transmembrane region" description="Helical" evidence="1">
    <location>
        <begin position="9"/>
        <end position="26"/>
    </location>
</feature>
<dbReference type="InterPro" id="IPR004509">
    <property type="entry name" value="Competence_ComEA_HhH"/>
</dbReference>
<keyword evidence="4" id="KW-1185">Reference proteome</keyword>
<dbReference type="GO" id="GO:0003677">
    <property type="term" value="F:DNA binding"/>
    <property type="evidence" value="ECO:0007669"/>
    <property type="project" value="InterPro"/>
</dbReference>
<dbReference type="Pfam" id="PF10531">
    <property type="entry name" value="SLBB"/>
    <property type="match status" value="1"/>
</dbReference>
<dbReference type="Pfam" id="PF12836">
    <property type="entry name" value="HHH_3"/>
    <property type="match status" value="1"/>
</dbReference>
<evidence type="ECO:0000313" key="4">
    <source>
        <dbReference type="Proteomes" id="UP000267430"/>
    </source>
</evidence>